<gene>
    <name evidence="1" type="ORF">RSOL_305030</name>
</gene>
<sequence>MSHSHHVNQFLVDPNLAYQPHPGLPPPPGMPFEGTHPLMPMGPPAVLVDNVVEILKPLQEEVERVGKVLTDISDTTFDTSETVHELSERMKSLEIAVKKKLDLKGQVEAHVQGAPKQQQVLHYPSLHS</sequence>
<proteinExistence type="predicted"/>
<dbReference type="AlphaFoldDB" id="A0A0A1ULR4"/>
<evidence type="ECO:0000313" key="1">
    <source>
        <dbReference type="EMBL" id="EUC59248.1"/>
    </source>
</evidence>
<dbReference type="Proteomes" id="UP000030108">
    <property type="component" value="Unassembled WGS sequence"/>
</dbReference>
<evidence type="ECO:0000313" key="2">
    <source>
        <dbReference type="Proteomes" id="UP000030108"/>
    </source>
</evidence>
<feature type="non-terminal residue" evidence="1">
    <location>
        <position position="128"/>
    </location>
</feature>
<reference evidence="2" key="1">
    <citation type="journal article" date="2014" name="Genome Announc.">
        <title>Draft genome sequence of the plant-pathogenic soil fungus Rhizoctonia solani anastomosis group 3 strain Rhs1AP.</title>
        <authorList>
            <person name="Cubeta M.A."/>
            <person name="Thomas E."/>
            <person name="Dean R.A."/>
            <person name="Jabaji S."/>
            <person name="Neate S.M."/>
            <person name="Tavantzis S."/>
            <person name="Toda T."/>
            <person name="Vilgalys R."/>
            <person name="Bharathan N."/>
            <person name="Fedorova-Abrams N."/>
            <person name="Pakala S.B."/>
            <person name="Pakala S.M."/>
            <person name="Zafar N."/>
            <person name="Joardar V."/>
            <person name="Losada L."/>
            <person name="Nierman W.C."/>
        </authorList>
    </citation>
    <scope>NUCLEOTIDE SEQUENCE [LARGE SCALE GENOMIC DNA]</scope>
    <source>
        <strain evidence="2">AG-3</strain>
    </source>
</reference>
<dbReference type="EMBL" id="JATN01000321">
    <property type="protein sequence ID" value="EUC59248.1"/>
    <property type="molecule type" value="Genomic_DNA"/>
</dbReference>
<protein>
    <submittedName>
        <fullName evidence="1">Uncharacterized protein</fullName>
    </submittedName>
</protein>
<accession>A0A0A1ULR4</accession>
<comment type="caution">
    <text evidence="1">The sequence shown here is derived from an EMBL/GenBank/DDBJ whole genome shotgun (WGS) entry which is preliminary data.</text>
</comment>
<organism evidence="1 2">
    <name type="scientific">Rhizoctonia solani AG-3 Rhs1AP</name>
    <dbReference type="NCBI Taxonomy" id="1086054"/>
    <lineage>
        <taxon>Eukaryota</taxon>
        <taxon>Fungi</taxon>
        <taxon>Dikarya</taxon>
        <taxon>Basidiomycota</taxon>
        <taxon>Agaricomycotina</taxon>
        <taxon>Agaricomycetes</taxon>
        <taxon>Cantharellales</taxon>
        <taxon>Ceratobasidiaceae</taxon>
        <taxon>Rhizoctonia</taxon>
    </lineage>
</organism>
<name>A0A0A1ULR4_9AGAM</name>